<dbReference type="OrthoDB" id="446723at2759"/>
<gene>
    <name evidence="2" type="ORF">CC1G_02966</name>
</gene>
<dbReference type="PANTHER" id="PTHR12277:SF194">
    <property type="entry name" value="FI04476P"/>
    <property type="match status" value="1"/>
</dbReference>
<feature type="domain" description="Serine aminopeptidase S33" evidence="1">
    <location>
        <begin position="75"/>
        <end position="191"/>
    </location>
</feature>
<reference evidence="2 3" key="1">
    <citation type="journal article" date="2010" name="Proc. Natl. Acad. Sci. U.S.A.">
        <title>Insights into evolution of multicellular fungi from the assembled chromosomes of the mushroom Coprinopsis cinerea (Coprinus cinereus).</title>
        <authorList>
            <person name="Stajich J.E."/>
            <person name="Wilke S.K."/>
            <person name="Ahren D."/>
            <person name="Au C.H."/>
            <person name="Birren B.W."/>
            <person name="Borodovsky M."/>
            <person name="Burns C."/>
            <person name="Canback B."/>
            <person name="Casselton L.A."/>
            <person name="Cheng C.K."/>
            <person name="Deng J."/>
            <person name="Dietrich F.S."/>
            <person name="Fargo D.C."/>
            <person name="Farman M.L."/>
            <person name="Gathman A.C."/>
            <person name="Goldberg J."/>
            <person name="Guigo R."/>
            <person name="Hoegger P.J."/>
            <person name="Hooker J.B."/>
            <person name="Huggins A."/>
            <person name="James T.Y."/>
            <person name="Kamada T."/>
            <person name="Kilaru S."/>
            <person name="Kodira C."/>
            <person name="Kues U."/>
            <person name="Kupfer D."/>
            <person name="Kwan H.S."/>
            <person name="Lomsadze A."/>
            <person name="Li W."/>
            <person name="Lilly W.W."/>
            <person name="Ma L.J."/>
            <person name="Mackey A.J."/>
            <person name="Manning G."/>
            <person name="Martin F."/>
            <person name="Muraguchi H."/>
            <person name="Natvig D.O."/>
            <person name="Palmerini H."/>
            <person name="Ramesh M.A."/>
            <person name="Rehmeyer C.J."/>
            <person name="Roe B.A."/>
            <person name="Shenoy N."/>
            <person name="Stanke M."/>
            <person name="Ter-Hovhannisyan V."/>
            <person name="Tunlid A."/>
            <person name="Velagapudi R."/>
            <person name="Vision T.J."/>
            <person name="Zeng Q."/>
            <person name="Zolan M.E."/>
            <person name="Pukkila P.J."/>
        </authorList>
    </citation>
    <scope>NUCLEOTIDE SEQUENCE [LARGE SCALE GENOMIC DNA]</scope>
    <source>
        <strain evidence="3">Okayama-7 / 130 / ATCC MYA-4618 / FGSC 9003</strain>
    </source>
</reference>
<dbReference type="Gene3D" id="3.40.50.1820">
    <property type="entry name" value="alpha/beta hydrolase"/>
    <property type="match status" value="1"/>
</dbReference>
<dbReference type="PANTHER" id="PTHR12277">
    <property type="entry name" value="ALPHA/BETA HYDROLASE DOMAIN-CONTAINING PROTEIN"/>
    <property type="match status" value="1"/>
</dbReference>
<name>A8NRX1_COPC7</name>
<evidence type="ECO:0000259" key="1">
    <source>
        <dbReference type="Pfam" id="PF12146"/>
    </source>
</evidence>
<organism evidence="2 3">
    <name type="scientific">Coprinopsis cinerea (strain Okayama-7 / 130 / ATCC MYA-4618 / FGSC 9003)</name>
    <name type="common">Inky cap fungus</name>
    <name type="synonym">Hormographiella aspergillata</name>
    <dbReference type="NCBI Taxonomy" id="240176"/>
    <lineage>
        <taxon>Eukaryota</taxon>
        <taxon>Fungi</taxon>
        <taxon>Dikarya</taxon>
        <taxon>Basidiomycota</taxon>
        <taxon>Agaricomycotina</taxon>
        <taxon>Agaricomycetes</taxon>
        <taxon>Agaricomycetidae</taxon>
        <taxon>Agaricales</taxon>
        <taxon>Agaricineae</taxon>
        <taxon>Psathyrellaceae</taxon>
        <taxon>Coprinopsis</taxon>
    </lineage>
</organism>
<dbReference type="eggNOG" id="KOG1552">
    <property type="taxonomic scope" value="Eukaryota"/>
</dbReference>
<dbReference type="InterPro" id="IPR022742">
    <property type="entry name" value="Hydrolase_4"/>
</dbReference>
<dbReference type="GO" id="GO:0005789">
    <property type="term" value="C:endoplasmic reticulum membrane"/>
    <property type="evidence" value="ECO:0007669"/>
    <property type="project" value="TreeGrafter"/>
</dbReference>
<dbReference type="GeneID" id="6012413"/>
<dbReference type="OMA" id="YELHNCL"/>
<dbReference type="InParanoid" id="A8NRX1"/>
<dbReference type="KEGG" id="cci:CC1G_02966"/>
<proteinExistence type="predicted"/>
<protein>
    <submittedName>
        <fullName evidence="2">Abhydrolase domain containing 12</fullName>
    </submittedName>
</protein>
<dbReference type="GO" id="GO:0052651">
    <property type="term" value="P:monoacylglycerol catabolic process"/>
    <property type="evidence" value="ECO:0007669"/>
    <property type="project" value="TreeGrafter"/>
</dbReference>
<dbReference type="VEuPathDB" id="FungiDB:CC1G_02966"/>
<sequence length="351" mass="38397">MLYLNAVRVPFGADFDSPESYGLALSQANKTLNFLIQTPDKESIGAWFLLSEEYYQSLPSIPTNVSEHVAPALKARPTILYLHGNAATRAASMRVAQYQALTARLGANVLAIDYRGYAESTGVPSESGLVTDARAAFDWLVDQGVRSDDILVMGHSLGTGVGSQLGAQLGAEGIKPRGVVLMSPFVSMGELLQNYHLFGFIPLIKPLYAIPGAAQIVTWALVHKFDSLGAVPNITADVLIAHAENDWEIPDSHSDILFQAFMEPYLPDVSTPELGKMLSPSEWEEYSDTLQARLAKREALITSTPIPRFGRVDEFKQDGRTVLLVKSHVGSHNLVGIQEGLQDIIKKKFRF</sequence>
<dbReference type="InterPro" id="IPR029058">
    <property type="entry name" value="AB_hydrolase_fold"/>
</dbReference>
<dbReference type="GO" id="GO:0006660">
    <property type="term" value="P:phosphatidylserine catabolic process"/>
    <property type="evidence" value="ECO:0007669"/>
    <property type="project" value="TreeGrafter"/>
</dbReference>
<dbReference type="SUPFAM" id="SSF53474">
    <property type="entry name" value="alpha/beta-Hydrolases"/>
    <property type="match status" value="1"/>
</dbReference>
<evidence type="ECO:0000313" key="2">
    <source>
        <dbReference type="EMBL" id="EAU85943.2"/>
    </source>
</evidence>
<comment type="caution">
    <text evidence="2">The sequence shown here is derived from an EMBL/GenBank/DDBJ whole genome shotgun (WGS) entry which is preliminary data.</text>
</comment>
<dbReference type="GO" id="GO:0047372">
    <property type="term" value="F:monoacylglycerol lipase activity"/>
    <property type="evidence" value="ECO:0007669"/>
    <property type="project" value="TreeGrafter"/>
</dbReference>
<dbReference type="Proteomes" id="UP000001861">
    <property type="component" value="Unassembled WGS sequence"/>
</dbReference>
<dbReference type="GO" id="GO:0004622">
    <property type="term" value="F:phosphatidylcholine lysophospholipase activity"/>
    <property type="evidence" value="ECO:0007669"/>
    <property type="project" value="TreeGrafter"/>
</dbReference>
<dbReference type="Pfam" id="PF12146">
    <property type="entry name" value="Hydrolase_4"/>
    <property type="match status" value="1"/>
</dbReference>
<dbReference type="HOGENOM" id="CLU_029375_3_2_1"/>
<dbReference type="AlphaFoldDB" id="A8NRX1"/>
<accession>A8NRX1</accession>
<dbReference type="RefSeq" id="XP_001835878.2">
    <property type="nucleotide sequence ID" value="XM_001835826.2"/>
</dbReference>
<keyword evidence="3" id="KW-1185">Reference proteome</keyword>
<dbReference type="STRING" id="240176.A8NRX1"/>
<evidence type="ECO:0000313" key="3">
    <source>
        <dbReference type="Proteomes" id="UP000001861"/>
    </source>
</evidence>
<dbReference type="EMBL" id="AACS02000008">
    <property type="protein sequence ID" value="EAU85943.2"/>
    <property type="molecule type" value="Genomic_DNA"/>
</dbReference>